<name>A0ABX5MDZ8_9BURK</name>
<proteinExistence type="predicted"/>
<protein>
    <submittedName>
        <fullName evidence="2">Uncharacterized protein</fullName>
    </submittedName>
</protein>
<organism evidence="2 3">
    <name type="scientific">Paraburkholderia tropica</name>
    <dbReference type="NCBI Taxonomy" id="92647"/>
    <lineage>
        <taxon>Bacteria</taxon>
        <taxon>Pseudomonadati</taxon>
        <taxon>Pseudomonadota</taxon>
        <taxon>Betaproteobacteria</taxon>
        <taxon>Burkholderiales</taxon>
        <taxon>Burkholderiaceae</taxon>
        <taxon>Paraburkholderia</taxon>
    </lineage>
</organism>
<sequence>MNVGSTLKANAKTTKIVQPCVSPLDHPAEFAESATVFRTAPGDHRFDTARTKPLTMRLGVVAAICVDDLGLAKRSAAYAANGRDRVNERQQLGNVVTIRASQDCTDGHAVGVDEDVMLRTWSRAIGGVRASFSPAPTARTEDESTAAREKSSSPASRNLASSNSCNALHTPAFCQSRKRLQQVGPDPNPSLVERSHQRIPVLNTNRMPFSAARSEIGSRPGYFLRRGFGDGSKGSINAHSSSSMIGAPIPLVPVVQTTKVNSLPKRLTAPLRSF</sequence>
<dbReference type="EMBL" id="QJJV01000066">
    <property type="protein sequence ID" value="PXX01502.1"/>
    <property type="molecule type" value="Genomic_DNA"/>
</dbReference>
<evidence type="ECO:0000313" key="3">
    <source>
        <dbReference type="Proteomes" id="UP000247515"/>
    </source>
</evidence>
<reference evidence="2 3" key="1">
    <citation type="submission" date="2018-05" db="EMBL/GenBank/DDBJ databases">
        <title>Genomic Encyclopedia of Type Strains, Phase IV (KMG-V): Genome sequencing to study the core and pangenomes of soil and plant-associated prokaryotes.</title>
        <authorList>
            <person name="Whitman W."/>
        </authorList>
    </citation>
    <scope>NUCLEOTIDE SEQUENCE [LARGE SCALE GENOMIC DNA]</scope>
    <source>
        <strain evidence="2 3">SIr-6563</strain>
    </source>
</reference>
<accession>A0ABX5MDZ8</accession>
<gene>
    <name evidence="2" type="ORF">C7400_1663</name>
</gene>
<dbReference type="Proteomes" id="UP000247515">
    <property type="component" value="Unassembled WGS sequence"/>
</dbReference>
<feature type="region of interest" description="Disordered" evidence="1">
    <location>
        <begin position="132"/>
        <end position="163"/>
    </location>
</feature>
<feature type="compositionally biased region" description="Basic and acidic residues" evidence="1">
    <location>
        <begin position="139"/>
        <end position="151"/>
    </location>
</feature>
<evidence type="ECO:0000313" key="2">
    <source>
        <dbReference type="EMBL" id="PXX01502.1"/>
    </source>
</evidence>
<keyword evidence="3" id="KW-1185">Reference proteome</keyword>
<comment type="caution">
    <text evidence="2">The sequence shown here is derived from an EMBL/GenBank/DDBJ whole genome shotgun (WGS) entry which is preliminary data.</text>
</comment>
<evidence type="ECO:0000256" key="1">
    <source>
        <dbReference type="SAM" id="MobiDB-lite"/>
    </source>
</evidence>
<feature type="compositionally biased region" description="Low complexity" evidence="1">
    <location>
        <begin position="152"/>
        <end position="163"/>
    </location>
</feature>